<evidence type="ECO:0000256" key="5">
    <source>
        <dbReference type="ARBA" id="ARBA00022598"/>
    </source>
</evidence>
<dbReference type="Proteomes" id="UP001157733">
    <property type="component" value="Chromosome"/>
</dbReference>
<keyword evidence="4" id="KW-0597">Phosphoprotein</keyword>
<keyword evidence="6" id="KW-0662">Pyridine nucleotide biosynthesis</keyword>
<evidence type="ECO:0000259" key="9">
    <source>
        <dbReference type="Pfam" id="PF00857"/>
    </source>
</evidence>
<evidence type="ECO:0000313" key="14">
    <source>
        <dbReference type="Proteomes" id="UP001157733"/>
    </source>
</evidence>
<evidence type="ECO:0000256" key="1">
    <source>
        <dbReference type="ARBA" id="ARBA00004952"/>
    </source>
</evidence>
<evidence type="ECO:0000259" key="12">
    <source>
        <dbReference type="Pfam" id="PF17956"/>
    </source>
</evidence>
<keyword evidence="7" id="KW-0808">Transferase</keyword>
<dbReference type="GO" id="GO:0004516">
    <property type="term" value="F:nicotinate phosphoribosyltransferase activity"/>
    <property type="evidence" value="ECO:0007669"/>
    <property type="project" value="UniProtKB-EC"/>
</dbReference>
<dbReference type="InterPro" id="IPR040727">
    <property type="entry name" value="NAPRTase_N"/>
</dbReference>
<evidence type="ECO:0000313" key="13">
    <source>
        <dbReference type="EMBL" id="CAI2719221.1"/>
    </source>
</evidence>
<dbReference type="SUPFAM" id="SSF51690">
    <property type="entry name" value="Nicotinate/Quinolinate PRTase C-terminal domain-like"/>
    <property type="match status" value="1"/>
</dbReference>
<feature type="domain" description="Nicotinate phosphoribosyltransferase C-terminal" evidence="12">
    <location>
        <begin position="574"/>
        <end position="631"/>
    </location>
</feature>
<evidence type="ECO:0000256" key="4">
    <source>
        <dbReference type="ARBA" id="ARBA00022553"/>
    </source>
</evidence>
<dbReference type="InterPro" id="IPR036380">
    <property type="entry name" value="Isochorismatase-like_sf"/>
</dbReference>
<feature type="domain" description="Nicotinate/nicotinamide phosphoribosyltransferase" evidence="10">
    <location>
        <begin position="346"/>
        <end position="526"/>
    </location>
</feature>
<dbReference type="InterPro" id="IPR000868">
    <property type="entry name" value="Isochorismatase-like_dom"/>
</dbReference>
<dbReference type="PANTHER" id="PTHR11098:SF1">
    <property type="entry name" value="NICOTINATE PHOSPHORIBOSYLTRANSFERASE"/>
    <property type="match status" value="1"/>
</dbReference>
<dbReference type="Pfam" id="PF04095">
    <property type="entry name" value="NAPRTase"/>
    <property type="match status" value="1"/>
</dbReference>
<evidence type="ECO:0000259" key="11">
    <source>
        <dbReference type="Pfam" id="PF17767"/>
    </source>
</evidence>
<gene>
    <name evidence="13" type="ORF">NSPWAT_2365</name>
</gene>
<evidence type="ECO:0000256" key="7">
    <source>
        <dbReference type="ARBA" id="ARBA00022679"/>
    </source>
</evidence>
<evidence type="ECO:0000256" key="8">
    <source>
        <dbReference type="ARBA" id="ARBA00048668"/>
    </source>
</evidence>
<proteinExistence type="inferred from homology"/>
<dbReference type="InterPro" id="IPR041619">
    <property type="entry name" value="NAPRTase_C"/>
</dbReference>
<dbReference type="Pfam" id="PF17956">
    <property type="entry name" value="NAPRTase_C"/>
    <property type="match status" value="1"/>
</dbReference>
<dbReference type="SUPFAM" id="SSF54675">
    <property type="entry name" value="Nicotinate/Quinolinate PRTase N-terminal domain-like"/>
    <property type="match status" value="1"/>
</dbReference>
<evidence type="ECO:0000256" key="2">
    <source>
        <dbReference type="ARBA" id="ARBA00010897"/>
    </source>
</evidence>
<reference evidence="13 14" key="1">
    <citation type="submission" date="2022-09" db="EMBL/GenBank/DDBJ databases">
        <authorList>
            <person name="Kop L."/>
        </authorList>
    </citation>
    <scope>NUCLEOTIDE SEQUENCE [LARGE SCALE GENOMIC DNA]</scope>
    <source>
        <strain evidence="13 14">347</strain>
    </source>
</reference>
<sequence length="662" mass="73174">MKNLIPQPGDALLIVDLQNDFLPGGKLAVPDGDRVIPMLNRYAEAFRQKSLPLYASRDWHPENHCSFEKQGGPWPPHCIQNTEGAHFAAELDLENAVIISKADTEEADAYSAFQGTDLDHQLKNSGIRRLFIGGLATDYCVLNTVRDAVQNTYEVILLEDAVRGVNVNPTDAAQALAEMRDLGCRTACVQDVCLGLPPPSPLLTDLYQLTMLKSYADQGMTRQAVFEFFVRDLPPQRNFLMFAGLDPVLCFLETLHFPETDLDGLKQGGRFPDEFIEGLRGFRFTGDVDAMPEGTVFFADEPVLRVTAPISEAQFVETRILNLLHYSILVASKAARCVLAANGERRLVDFGLRRAPGAEAGWLAARSAYLAGFDGTATVLAGVTDDIPLYGTMAHSYIQAHADEASAFRAFCRSWPDNNILLLDTYDVMRALDTVIKLSGKLKKEGIRIQGVRLDSGDLASQARGVRQKLDEAGLEHIRIFASGNLDEHRAAEFITQAVPIDGFGIGTRLTVSDDAPFLECVYKLQEYDGKPRRKRSEGKATLPGAKQVFRQRDADGLFSGDRLALAEETMEGEALLQPVMRGGRRLHRQPAMEAMRTHAARQLQALPGPLRSLTEFTDYPVAISEALQTLTHRLDTQQQAFGWGLNGSVFRTIIGFFRKAF</sequence>
<comment type="catalytic activity">
    <reaction evidence="8">
        <text>5-phospho-alpha-D-ribose 1-diphosphate + nicotinate + ATP + H2O = nicotinate beta-D-ribonucleotide + ADP + phosphate + diphosphate</text>
        <dbReference type="Rhea" id="RHEA:36163"/>
        <dbReference type="ChEBI" id="CHEBI:15377"/>
        <dbReference type="ChEBI" id="CHEBI:30616"/>
        <dbReference type="ChEBI" id="CHEBI:32544"/>
        <dbReference type="ChEBI" id="CHEBI:33019"/>
        <dbReference type="ChEBI" id="CHEBI:43474"/>
        <dbReference type="ChEBI" id="CHEBI:57502"/>
        <dbReference type="ChEBI" id="CHEBI:58017"/>
        <dbReference type="ChEBI" id="CHEBI:456216"/>
        <dbReference type="EC" id="6.3.4.21"/>
    </reaction>
</comment>
<dbReference type="Pfam" id="PF00857">
    <property type="entry name" value="Isochorismatase"/>
    <property type="match status" value="1"/>
</dbReference>
<dbReference type="RefSeq" id="WP_282012069.1">
    <property type="nucleotide sequence ID" value="NZ_OX336137.1"/>
</dbReference>
<name>A0ABM9HFV3_9BACT</name>
<accession>A0ABM9HFV3</accession>
<feature type="domain" description="Isochorismatase-like" evidence="9">
    <location>
        <begin position="11"/>
        <end position="189"/>
    </location>
</feature>
<dbReference type="InterPro" id="IPR007229">
    <property type="entry name" value="Nic_PRibTrfase-Fam"/>
</dbReference>
<dbReference type="CDD" id="cd01570">
    <property type="entry name" value="NAPRTase_A"/>
    <property type="match status" value="1"/>
</dbReference>
<dbReference type="Gene3D" id="3.40.50.850">
    <property type="entry name" value="Isochorismatase-like"/>
    <property type="match status" value="1"/>
</dbReference>
<feature type="domain" description="Nicotinate phosphoribosyltransferase N-terminal" evidence="11">
    <location>
        <begin position="202"/>
        <end position="324"/>
    </location>
</feature>
<dbReference type="Gene3D" id="3.20.20.70">
    <property type="entry name" value="Aldolase class I"/>
    <property type="match status" value="1"/>
</dbReference>
<dbReference type="InterPro" id="IPR036068">
    <property type="entry name" value="Nicotinate_pribotase-like_C"/>
</dbReference>
<dbReference type="PANTHER" id="PTHR11098">
    <property type="entry name" value="NICOTINATE PHOSPHORIBOSYLTRANSFERASE"/>
    <property type="match status" value="1"/>
</dbReference>
<dbReference type="NCBIfam" id="TIGR01513">
    <property type="entry name" value="NAPRTase_put"/>
    <property type="match status" value="1"/>
</dbReference>
<keyword evidence="5 13" id="KW-0436">Ligase</keyword>
<evidence type="ECO:0000256" key="3">
    <source>
        <dbReference type="ARBA" id="ARBA00013236"/>
    </source>
</evidence>
<dbReference type="InterPro" id="IPR041525">
    <property type="entry name" value="N/Namide_PRibTrfase"/>
</dbReference>
<keyword evidence="14" id="KW-1185">Reference proteome</keyword>
<dbReference type="NCBIfam" id="NF006696">
    <property type="entry name" value="PRK09243.1-3"/>
    <property type="match status" value="1"/>
</dbReference>
<dbReference type="GO" id="GO:0016757">
    <property type="term" value="F:glycosyltransferase activity"/>
    <property type="evidence" value="ECO:0007669"/>
    <property type="project" value="UniProtKB-KW"/>
</dbReference>
<comment type="similarity">
    <text evidence="2">Belongs to the NAPRTase family.</text>
</comment>
<keyword evidence="13" id="KW-0328">Glycosyltransferase</keyword>
<organism evidence="13 14">
    <name type="scientific">Nitrospina watsonii</name>
    <dbReference type="NCBI Taxonomy" id="1323948"/>
    <lineage>
        <taxon>Bacteria</taxon>
        <taxon>Pseudomonadati</taxon>
        <taxon>Nitrospinota/Tectimicrobiota group</taxon>
        <taxon>Nitrospinota</taxon>
        <taxon>Nitrospinia</taxon>
        <taxon>Nitrospinales</taxon>
        <taxon>Nitrospinaceae</taxon>
        <taxon>Nitrospina</taxon>
    </lineage>
</organism>
<dbReference type="Pfam" id="PF17767">
    <property type="entry name" value="NAPRTase_N"/>
    <property type="match status" value="1"/>
</dbReference>
<dbReference type="InterPro" id="IPR006405">
    <property type="entry name" value="Nic_PRibTrfase_pncB"/>
</dbReference>
<evidence type="ECO:0000259" key="10">
    <source>
        <dbReference type="Pfam" id="PF04095"/>
    </source>
</evidence>
<dbReference type="SUPFAM" id="SSF52499">
    <property type="entry name" value="Isochorismatase-like hydrolases"/>
    <property type="match status" value="1"/>
</dbReference>
<protein>
    <recommendedName>
        <fullName evidence="3">nicotinate phosphoribosyltransferase</fullName>
        <ecNumber evidence="3">6.3.4.21</ecNumber>
    </recommendedName>
</protein>
<dbReference type="EMBL" id="OX336137">
    <property type="protein sequence ID" value="CAI2719221.1"/>
    <property type="molecule type" value="Genomic_DNA"/>
</dbReference>
<evidence type="ECO:0000256" key="6">
    <source>
        <dbReference type="ARBA" id="ARBA00022642"/>
    </source>
</evidence>
<dbReference type="EC" id="6.3.4.21" evidence="3"/>
<dbReference type="InterPro" id="IPR013785">
    <property type="entry name" value="Aldolase_TIM"/>
</dbReference>
<dbReference type="Gene3D" id="3.20.140.10">
    <property type="entry name" value="nicotinate phosphoribosyltransferase"/>
    <property type="match status" value="2"/>
</dbReference>
<dbReference type="NCBIfam" id="NF009131">
    <property type="entry name" value="PRK12484.1"/>
    <property type="match status" value="1"/>
</dbReference>
<comment type="pathway">
    <text evidence="1">Cofactor biosynthesis; NAD(+) biosynthesis; nicotinate D-ribonucleotide from nicotinate: step 1/1.</text>
</comment>